<feature type="compositionally biased region" description="Polar residues" evidence="1">
    <location>
        <begin position="65"/>
        <end position="80"/>
    </location>
</feature>
<accession>A0A061IRL6</accession>
<gene>
    <name evidence="2" type="ORF">TRSC58_07464</name>
</gene>
<reference evidence="2 3" key="1">
    <citation type="submission" date="2013-07" db="EMBL/GenBank/DDBJ databases">
        <authorList>
            <person name="Stoco P.H."/>
            <person name="Wagner G."/>
            <person name="Gerber A."/>
            <person name="Zaha A."/>
            <person name="Thompson C."/>
            <person name="Bartholomeu D.C."/>
            <person name="Luckemeyer D.D."/>
            <person name="Bahia D."/>
            <person name="Loreto E."/>
            <person name="Prestes E.B."/>
            <person name="Lima F.M."/>
            <person name="Rodrigues-Luiz G."/>
            <person name="Vallejo G.A."/>
            <person name="Filho J.F."/>
            <person name="Monteiro K.M."/>
            <person name="Tyler K.M."/>
            <person name="de Almeida L.G."/>
            <person name="Ortiz M.F."/>
            <person name="Siervo M.A."/>
            <person name="de Moraes M.H."/>
            <person name="Cunha O.L."/>
            <person name="Mendonca-Neto R."/>
            <person name="Silva R."/>
            <person name="Teixeira S.M."/>
            <person name="Murta S.M."/>
            <person name="Sincero T.C."/>
            <person name="Mendes T.A."/>
            <person name="Urmenyi T.P."/>
            <person name="Silva V.G."/>
            <person name="da Rocha W.D."/>
            <person name="Andersson B."/>
            <person name="Romanha A.J."/>
            <person name="Steindel M."/>
            <person name="de Vasconcelos A.T."/>
            <person name="Grisard E.C."/>
        </authorList>
    </citation>
    <scope>NUCLEOTIDE SEQUENCE [LARGE SCALE GENOMIC DNA]</scope>
    <source>
        <strain evidence="2 3">SC58</strain>
    </source>
</reference>
<name>A0A061IRL6_TRYRA</name>
<feature type="compositionally biased region" description="Basic and acidic residues" evidence="1">
    <location>
        <begin position="13"/>
        <end position="28"/>
    </location>
</feature>
<protein>
    <submittedName>
        <fullName evidence="2">Uncharacterized protein</fullName>
    </submittedName>
</protein>
<evidence type="ECO:0000313" key="3">
    <source>
        <dbReference type="Proteomes" id="UP000031737"/>
    </source>
</evidence>
<feature type="region of interest" description="Disordered" evidence="1">
    <location>
        <begin position="56"/>
        <end position="80"/>
    </location>
</feature>
<keyword evidence="3" id="KW-1185">Reference proteome</keyword>
<dbReference type="VEuPathDB" id="TriTrypDB:TRSC58_07464"/>
<evidence type="ECO:0000313" key="2">
    <source>
        <dbReference type="EMBL" id="ESL04963.1"/>
    </source>
</evidence>
<evidence type="ECO:0000256" key="1">
    <source>
        <dbReference type="SAM" id="MobiDB-lite"/>
    </source>
</evidence>
<dbReference type="AlphaFoldDB" id="A0A061IRL6"/>
<dbReference type="EMBL" id="AUPL01007754">
    <property type="protein sequence ID" value="ESL04963.1"/>
    <property type="molecule type" value="Genomic_DNA"/>
</dbReference>
<sequence>MGSPAKQRQAAPQKKERKETPPAEETQKKYQQRNKTQKKNGQQTVTQTCWANTFSSASPHVISPFPSSTTHTTQRQLSTP</sequence>
<dbReference type="Proteomes" id="UP000031737">
    <property type="component" value="Unassembled WGS sequence"/>
</dbReference>
<comment type="caution">
    <text evidence="2">The sequence shown here is derived from an EMBL/GenBank/DDBJ whole genome shotgun (WGS) entry which is preliminary data.</text>
</comment>
<organism evidence="2 3">
    <name type="scientific">Trypanosoma rangeli SC58</name>
    <dbReference type="NCBI Taxonomy" id="429131"/>
    <lineage>
        <taxon>Eukaryota</taxon>
        <taxon>Discoba</taxon>
        <taxon>Euglenozoa</taxon>
        <taxon>Kinetoplastea</taxon>
        <taxon>Metakinetoplastina</taxon>
        <taxon>Trypanosomatida</taxon>
        <taxon>Trypanosomatidae</taxon>
        <taxon>Trypanosoma</taxon>
        <taxon>Herpetosoma</taxon>
    </lineage>
</organism>
<feature type="region of interest" description="Disordered" evidence="1">
    <location>
        <begin position="1"/>
        <end position="44"/>
    </location>
</feature>
<proteinExistence type="predicted"/>